<evidence type="ECO:0000313" key="1">
    <source>
        <dbReference type="EMBL" id="KAJ9070085.1"/>
    </source>
</evidence>
<evidence type="ECO:0000313" key="2">
    <source>
        <dbReference type="Proteomes" id="UP001165960"/>
    </source>
</evidence>
<name>A0ACC2T677_9FUNG</name>
<accession>A0ACC2T677</accession>
<gene>
    <name evidence="1" type="ORF">DSO57_1011918</name>
</gene>
<comment type="caution">
    <text evidence="1">The sequence shown here is derived from an EMBL/GenBank/DDBJ whole genome shotgun (WGS) entry which is preliminary data.</text>
</comment>
<organism evidence="1 2">
    <name type="scientific">Entomophthora muscae</name>
    <dbReference type="NCBI Taxonomy" id="34485"/>
    <lineage>
        <taxon>Eukaryota</taxon>
        <taxon>Fungi</taxon>
        <taxon>Fungi incertae sedis</taxon>
        <taxon>Zoopagomycota</taxon>
        <taxon>Entomophthoromycotina</taxon>
        <taxon>Entomophthoromycetes</taxon>
        <taxon>Entomophthorales</taxon>
        <taxon>Entomophthoraceae</taxon>
        <taxon>Entomophthora</taxon>
    </lineage>
</organism>
<dbReference type="EMBL" id="QTSX02003592">
    <property type="protein sequence ID" value="KAJ9070085.1"/>
    <property type="molecule type" value="Genomic_DNA"/>
</dbReference>
<proteinExistence type="predicted"/>
<sequence length="76" mass="8881">MECSNWMRCYTDGQYNRNSTKRACERAGLVFNGNACWAKKFHLTALKSHDNCNDIASRFCPRYCKNVDNSYKCLKE</sequence>
<dbReference type="Proteomes" id="UP001165960">
    <property type="component" value="Unassembled WGS sequence"/>
</dbReference>
<reference evidence="1" key="1">
    <citation type="submission" date="2022-04" db="EMBL/GenBank/DDBJ databases">
        <title>Genome of the entomopathogenic fungus Entomophthora muscae.</title>
        <authorList>
            <person name="Elya C."/>
            <person name="Lovett B.R."/>
            <person name="Lee E."/>
            <person name="Macias A.M."/>
            <person name="Hajek A.E."/>
            <person name="De Bivort B.L."/>
            <person name="Kasson M.T."/>
            <person name="De Fine Licht H.H."/>
            <person name="Stajich J.E."/>
        </authorList>
    </citation>
    <scope>NUCLEOTIDE SEQUENCE</scope>
    <source>
        <strain evidence="1">Berkeley</strain>
    </source>
</reference>
<protein>
    <submittedName>
        <fullName evidence="1">Uncharacterized protein</fullName>
    </submittedName>
</protein>
<keyword evidence="2" id="KW-1185">Reference proteome</keyword>